<evidence type="ECO:0000256" key="1">
    <source>
        <dbReference type="ARBA" id="ARBA00022679"/>
    </source>
</evidence>
<comment type="caution">
    <text evidence="4">The sequence shown here is derived from an EMBL/GenBank/DDBJ whole genome shotgun (WGS) entry which is preliminary data.</text>
</comment>
<protein>
    <submittedName>
        <fullName evidence="4">GNAT superfamily N-acetyltransferase</fullName>
    </submittedName>
</protein>
<dbReference type="PANTHER" id="PTHR43800">
    <property type="entry name" value="PEPTIDYL-LYSINE N-ACETYLTRANSFERASE YJAB"/>
    <property type="match status" value="1"/>
</dbReference>
<keyword evidence="2" id="KW-0012">Acyltransferase</keyword>
<sequence>MRAKDEPDLVRVSLAADTVFADAGVELPPDDPRPLLAHADRVLVATGPDGRPCGLAATVVVDGHPHLEQIAVDPDHGRRGVGSALLAAVCAEAAAAGHGTITLTTFRDLPWNGPWYTARGFAPLPRERWGPELARLWEAEADIRVLPRIVMAKEPA</sequence>
<gene>
    <name evidence="4" type="ORF">HNR10_001477</name>
</gene>
<dbReference type="CDD" id="cd04301">
    <property type="entry name" value="NAT_SF"/>
    <property type="match status" value="1"/>
</dbReference>
<dbReference type="GO" id="GO:0016747">
    <property type="term" value="F:acyltransferase activity, transferring groups other than amino-acyl groups"/>
    <property type="evidence" value="ECO:0007669"/>
    <property type="project" value="InterPro"/>
</dbReference>
<dbReference type="PROSITE" id="PS51186">
    <property type="entry name" value="GNAT"/>
    <property type="match status" value="1"/>
</dbReference>
<dbReference type="AlphaFoldDB" id="A0A7Z0EKD6"/>
<dbReference type="PANTHER" id="PTHR43800:SF1">
    <property type="entry name" value="PEPTIDYL-LYSINE N-ACETYLTRANSFERASE YJAB"/>
    <property type="match status" value="1"/>
</dbReference>
<dbReference type="Proteomes" id="UP000572051">
    <property type="component" value="Unassembled WGS sequence"/>
</dbReference>
<reference evidence="4 5" key="1">
    <citation type="submission" date="2020-07" db="EMBL/GenBank/DDBJ databases">
        <title>Sequencing the genomes of 1000 actinobacteria strains.</title>
        <authorList>
            <person name="Klenk H.-P."/>
        </authorList>
    </citation>
    <scope>NUCLEOTIDE SEQUENCE [LARGE SCALE GENOMIC DNA]</scope>
    <source>
        <strain evidence="4 5">DSM 44442</strain>
    </source>
</reference>
<evidence type="ECO:0000259" key="3">
    <source>
        <dbReference type="PROSITE" id="PS51186"/>
    </source>
</evidence>
<dbReference type="EMBL" id="JACCFS010000001">
    <property type="protein sequence ID" value="NYJ33596.1"/>
    <property type="molecule type" value="Genomic_DNA"/>
</dbReference>
<feature type="domain" description="N-acetyltransferase" evidence="3">
    <location>
        <begin position="1"/>
        <end position="142"/>
    </location>
</feature>
<dbReference type="RefSeq" id="WP_179821856.1">
    <property type="nucleotide sequence ID" value="NZ_JACCFS010000001.1"/>
</dbReference>
<accession>A0A7Z0EKD6</accession>
<proteinExistence type="predicted"/>
<evidence type="ECO:0000313" key="5">
    <source>
        <dbReference type="Proteomes" id="UP000572051"/>
    </source>
</evidence>
<dbReference type="InterPro" id="IPR000182">
    <property type="entry name" value="GNAT_dom"/>
</dbReference>
<evidence type="ECO:0000313" key="4">
    <source>
        <dbReference type="EMBL" id="NYJ33596.1"/>
    </source>
</evidence>
<evidence type="ECO:0000256" key="2">
    <source>
        <dbReference type="ARBA" id="ARBA00023315"/>
    </source>
</evidence>
<keyword evidence="5" id="KW-1185">Reference proteome</keyword>
<organism evidence="4 5">
    <name type="scientific">Nocardiopsis aegyptia</name>
    <dbReference type="NCBI Taxonomy" id="220378"/>
    <lineage>
        <taxon>Bacteria</taxon>
        <taxon>Bacillati</taxon>
        <taxon>Actinomycetota</taxon>
        <taxon>Actinomycetes</taxon>
        <taxon>Streptosporangiales</taxon>
        <taxon>Nocardiopsidaceae</taxon>
        <taxon>Nocardiopsis</taxon>
    </lineage>
</organism>
<name>A0A7Z0EKD6_9ACTN</name>
<dbReference type="SUPFAM" id="SSF55729">
    <property type="entry name" value="Acyl-CoA N-acyltransferases (Nat)"/>
    <property type="match status" value="1"/>
</dbReference>
<dbReference type="InterPro" id="IPR016181">
    <property type="entry name" value="Acyl_CoA_acyltransferase"/>
</dbReference>
<dbReference type="Gene3D" id="3.40.630.30">
    <property type="match status" value="1"/>
</dbReference>
<keyword evidence="1 4" id="KW-0808">Transferase</keyword>
<dbReference type="Pfam" id="PF00583">
    <property type="entry name" value="Acetyltransf_1"/>
    <property type="match status" value="1"/>
</dbReference>